<dbReference type="InterPro" id="IPR026906">
    <property type="entry name" value="LRR_5"/>
</dbReference>
<keyword evidence="3" id="KW-0732">Signal</keyword>
<accession>A0A6M4JDQ8</accession>
<reference evidence="4 5" key="1">
    <citation type="submission" date="2020-05" db="EMBL/GenBank/DDBJ databases">
        <title>Novel Mycoplasma species detected in Mirounga angustirostris (northern elephant seal) from the USA.</title>
        <authorList>
            <person name="Volokhov D.V."/>
        </authorList>
    </citation>
    <scope>NUCLEOTIDE SEQUENCE [LARGE SCALE GENOMIC DNA]</scope>
    <source>
        <strain evidence="4 5">Mirounga ES2806-NAS</strain>
    </source>
</reference>
<evidence type="ECO:0000313" key="5">
    <source>
        <dbReference type="Proteomes" id="UP000502118"/>
    </source>
</evidence>
<evidence type="ECO:0000256" key="3">
    <source>
        <dbReference type="SAM" id="SignalP"/>
    </source>
</evidence>
<dbReference type="Proteomes" id="UP000502118">
    <property type="component" value="Chromosome"/>
</dbReference>
<dbReference type="SUPFAM" id="SSF52058">
    <property type="entry name" value="L domain-like"/>
    <property type="match status" value="1"/>
</dbReference>
<feature type="coiled-coil region" evidence="1">
    <location>
        <begin position="243"/>
        <end position="282"/>
    </location>
</feature>
<evidence type="ECO:0000256" key="1">
    <source>
        <dbReference type="SAM" id="Coils"/>
    </source>
</evidence>
<dbReference type="Pfam" id="PF13306">
    <property type="entry name" value="LRR_5"/>
    <property type="match status" value="1"/>
</dbReference>
<dbReference type="AlphaFoldDB" id="A0A6M4JDQ8"/>
<dbReference type="RefSeq" id="WP_171113397.1">
    <property type="nucleotide sequence ID" value="NZ_CP053097.1"/>
</dbReference>
<sequence length="797" mass="91363">MKKSKKLLTITSLGLLSIAGIATVATSCATESPKKDEQSAQKPQTDNKTAEPQQKSAAQMKLDELENTILAAKKTKGPYSNDVDYVSTNIISEAITNAESSLHKYRTITNPKAEDIQKAIDELNKKMKEADDYFNLTTQQKQQILKDKYTQMIAKATELKNTLTKDDAKELIDSKLEEYSKLQETDSRYYRKIQNYIDELGFILEDAKKLNQLTDKQLYDAYIATESKILSQIVKKFGNDTNARELQEAIKEAFKTAKENTSEQYKEKEQNLKQKVNKLIQDADTKFITPEIATSLYNQETKQVQIPANVLTIKANSFENLEELENVTFNSKLKNIESHAFDKTNLTHITFPDTLETLSGFAQTPVTELTIPANTTEINYAFNNSSQLTTLHLNNKLTVLKGFDSTMVTELTLPETLQVFEGFRDTPITHLSLGSKINTFITSLPQLTELTFATNTNFDLVTNDIQSGHGIWISKSIFPKLEKIYVHSDADKQKLLKALGANIKISDDSQLEEQKTENNKKIQKRKLQFLTYLDYLGKISLASIKDLEHFEEAKKQKLTEFVNKYTSFEELKSDLEYIINHAAGYNARSTLQKLQENVAIQKELLGIVGYTITQEKLASDQNIEDEDVKTKFISFENKFNEQAKEYENLEQKNKDIDAKIAKNKEIVKQSEYYIQYLQDIYRNHKLDFNAISPENQTVVKEILNITDDMTIEQKNNAIDAFSFSNKYRSDNTLKMTEDMIKNYIKLITAFKYDLTYEHIKSDTTLDEETQTDYEIEKQKYENAKGNVWENIIQVKNS</sequence>
<gene>
    <name evidence="4" type="ORF">HLA92_02985</name>
</gene>
<dbReference type="InterPro" id="IPR032675">
    <property type="entry name" value="LRR_dom_sf"/>
</dbReference>
<proteinExistence type="predicted"/>
<feature type="signal peptide" evidence="3">
    <location>
        <begin position="1"/>
        <end position="24"/>
    </location>
</feature>
<evidence type="ECO:0000256" key="2">
    <source>
        <dbReference type="SAM" id="MobiDB-lite"/>
    </source>
</evidence>
<keyword evidence="1" id="KW-0175">Coiled coil</keyword>
<dbReference type="KEGG" id="mmio:HLA92_02985"/>
<protein>
    <submittedName>
        <fullName evidence="4">Leucine-rich repeat protein</fullName>
    </submittedName>
</protein>
<dbReference type="Gene3D" id="3.80.10.10">
    <property type="entry name" value="Ribonuclease Inhibitor"/>
    <property type="match status" value="1"/>
</dbReference>
<feature type="chain" id="PRO_5026667575" evidence="3">
    <location>
        <begin position="25"/>
        <end position="797"/>
    </location>
</feature>
<feature type="compositionally biased region" description="Polar residues" evidence="2">
    <location>
        <begin position="40"/>
        <end position="57"/>
    </location>
</feature>
<feature type="region of interest" description="Disordered" evidence="2">
    <location>
        <begin position="28"/>
        <end position="58"/>
    </location>
</feature>
<name>A0A6M4JDQ8_9MOLU</name>
<feature type="coiled-coil region" evidence="1">
    <location>
        <begin position="632"/>
        <end position="666"/>
    </location>
</feature>
<dbReference type="EMBL" id="CP053097">
    <property type="protein sequence ID" value="QJR44378.1"/>
    <property type="molecule type" value="Genomic_DNA"/>
</dbReference>
<evidence type="ECO:0000313" key="4">
    <source>
        <dbReference type="EMBL" id="QJR44378.1"/>
    </source>
</evidence>
<keyword evidence="5" id="KW-1185">Reference proteome</keyword>
<dbReference type="PROSITE" id="PS51257">
    <property type="entry name" value="PROKAR_LIPOPROTEIN"/>
    <property type="match status" value="1"/>
</dbReference>
<organism evidence="4 5">
    <name type="scientific">Mycoplasma miroungirhinis</name>
    <dbReference type="NCBI Taxonomy" id="754516"/>
    <lineage>
        <taxon>Bacteria</taxon>
        <taxon>Bacillati</taxon>
        <taxon>Mycoplasmatota</taxon>
        <taxon>Mollicutes</taxon>
        <taxon>Mycoplasmataceae</taxon>
        <taxon>Mycoplasma</taxon>
    </lineage>
</organism>